<feature type="transmembrane region" description="Helical" evidence="6">
    <location>
        <begin position="146"/>
        <end position="168"/>
    </location>
</feature>
<evidence type="ECO:0000313" key="8">
    <source>
        <dbReference type="Proteomes" id="UP000028653"/>
    </source>
</evidence>
<dbReference type="SMART" id="SM00855">
    <property type="entry name" value="PGAM"/>
    <property type="match status" value="1"/>
</dbReference>
<dbReference type="Proteomes" id="UP000028653">
    <property type="component" value="Unassembled WGS sequence"/>
</dbReference>
<dbReference type="RefSeq" id="WP_034498609.1">
    <property type="nucleotide sequence ID" value="NZ_JMPI01000061.1"/>
</dbReference>
<keyword evidence="6" id="KW-0472">Membrane</keyword>
<dbReference type="eggNOG" id="COG0406">
    <property type="taxonomic scope" value="Bacteria"/>
</dbReference>
<accession>A0A085G2C8</accession>
<comment type="caution">
    <text evidence="7">The sequence shown here is derived from an EMBL/GenBank/DDBJ whole genome shotgun (WGS) entry which is preliminary data.</text>
</comment>
<evidence type="ECO:0000313" key="7">
    <source>
        <dbReference type="EMBL" id="KFC77873.1"/>
    </source>
</evidence>
<dbReference type="EC" id="5.4.2.-" evidence="3"/>
<comment type="catalytic activity">
    <reaction evidence="3">
        <text>(2R)-2-phosphoglycerate = (2R)-3-phosphoglycerate</text>
        <dbReference type="Rhea" id="RHEA:15901"/>
        <dbReference type="ChEBI" id="CHEBI:58272"/>
        <dbReference type="ChEBI" id="CHEBI:58289"/>
    </reaction>
</comment>
<dbReference type="AlphaFoldDB" id="A0A085G2C8"/>
<keyword evidence="6" id="KW-0812">Transmembrane</keyword>
<dbReference type="InterPro" id="IPR029033">
    <property type="entry name" value="His_PPase_superfam"/>
</dbReference>
<feature type="active site" description="Tele-phosphohistidine intermediate" evidence="3 4">
    <location>
        <position position="9"/>
    </location>
</feature>
<reference evidence="7 8" key="1">
    <citation type="submission" date="2014-05" db="EMBL/GenBank/DDBJ databases">
        <title>ATOL: Assembling a taxonomically balanced genome-scale reconstruction of the evolutionary history of the Enterobacteriaceae.</title>
        <authorList>
            <person name="Plunkett G.III."/>
            <person name="Neeno-Eckwall E.C."/>
            <person name="Glasner J.D."/>
            <person name="Perna N.T."/>
        </authorList>
    </citation>
    <scope>NUCLEOTIDE SEQUENCE [LARGE SCALE GENOMIC DNA]</scope>
    <source>
        <strain evidence="7 8">ATCC 33320</strain>
    </source>
</reference>
<dbReference type="HAMAP" id="MF_01040">
    <property type="entry name" value="PGAM_GpmB"/>
    <property type="match status" value="1"/>
</dbReference>
<feature type="binding site" evidence="3">
    <location>
        <position position="60"/>
    </location>
    <ligand>
        <name>substrate</name>
    </ligand>
</feature>
<dbReference type="GO" id="GO:0005737">
    <property type="term" value="C:cytoplasm"/>
    <property type="evidence" value="ECO:0007669"/>
    <property type="project" value="TreeGrafter"/>
</dbReference>
<comment type="similarity">
    <text evidence="3">Belongs to the phosphoglycerate mutase family. GpmB subfamily.</text>
</comment>
<feature type="binding site" evidence="3 5">
    <location>
        <begin position="21"/>
        <end position="22"/>
    </location>
    <ligand>
        <name>substrate</name>
    </ligand>
</feature>
<dbReference type="SUPFAM" id="SSF53254">
    <property type="entry name" value="Phosphoglycerate mutase-like"/>
    <property type="match status" value="1"/>
</dbReference>
<name>A0A085G2C8_9ENTR</name>
<keyword evidence="8" id="KW-1185">Reference proteome</keyword>
<dbReference type="InterPro" id="IPR001345">
    <property type="entry name" value="PG/BPGM_mutase_AS"/>
</dbReference>
<feature type="binding site" evidence="3 5">
    <location>
        <begin position="82"/>
        <end position="85"/>
    </location>
    <ligand>
        <name>substrate</name>
    </ligand>
</feature>
<dbReference type="GO" id="GO:0016791">
    <property type="term" value="F:phosphatase activity"/>
    <property type="evidence" value="ECO:0007669"/>
    <property type="project" value="TreeGrafter"/>
</dbReference>
<keyword evidence="6" id="KW-1133">Transmembrane helix</keyword>
<dbReference type="PANTHER" id="PTHR48100">
    <property type="entry name" value="BROAD-SPECIFICITY PHOSPHATASE YOR283W-RELATED"/>
    <property type="match status" value="1"/>
</dbReference>
<keyword evidence="1 3" id="KW-0324">Glycolysis</keyword>
<dbReference type="NCBIfam" id="NF002901">
    <property type="entry name" value="PRK03482.1"/>
    <property type="match status" value="1"/>
</dbReference>
<protein>
    <recommendedName>
        <fullName evidence="3">Probable phosphoglycerate mutase GpmB</fullName>
        <ecNumber evidence="3">5.4.2.-</ecNumber>
    </recommendedName>
    <alternativeName>
        <fullName evidence="3">PGAM</fullName>
    </alternativeName>
    <alternativeName>
        <fullName evidence="3">Phosphoglyceromutase</fullName>
    </alternativeName>
</protein>
<evidence type="ECO:0000256" key="2">
    <source>
        <dbReference type="ARBA" id="ARBA00023235"/>
    </source>
</evidence>
<feature type="binding site" evidence="3 5">
    <location>
        <begin position="8"/>
        <end position="15"/>
    </location>
    <ligand>
        <name>substrate</name>
    </ligand>
</feature>
<gene>
    <name evidence="3 7" type="primary">gpmB</name>
    <name evidence="7" type="ORF">GBAG_3530</name>
</gene>
<sequence>MLQVYLVRHGETQWNAQRRIQGQSDSALTEKGERQAEQVAERVKTLGITHVIASDLGRTRRTAEIIAMACGVDVTLDARLRELDMGVLERRNLDTLNEEEEGWRRQLVNGTADGRIPDGESMLEMSERMHAALNACLDLPAGSRPLLVSHGMALGCLVSTILGLPAWAERRLRLRNCSISRVDHQQSPWLASGWVVETAGDISHLDAPALDELQR</sequence>
<feature type="binding site" evidence="3">
    <location>
        <begin position="104"/>
        <end position="105"/>
    </location>
    <ligand>
        <name>substrate</name>
    </ligand>
</feature>
<evidence type="ECO:0000256" key="4">
    <source>
        <dbReference type="PIRSR" id="PIRSR613078-1"/>
    </source>
</evidence>
<feature type="binding site" evidence="3 5">
    <location>
        <position position="58"/>
    </location>
    <ligand>
        <name>substrate</name>
    </ligand>
</feature>
<dbReference type="STRING" id="1006004.GBAG_3530"/>
<evidence type="ECO:0000256" key="5">
    <source>
        <dbReference type="PIRSR" id="PIRSR613078-2"/>
    </source>
</evidence>
<feature type="binding site" evidence="3">
    <location>
        <begin position="151"/>
        <end position="152"/>
    </location>
    <ligand>
        <name>substrate</name>
    </ligand>
</feature>
<dbReference type="PANTHER" id="PTHR48100:SF1">
    <property type="entry name" value="HISTIDINE PHOSPHATASE FAMILY PROTEIN-RELATED"/>
    <property type="match status" value="1"/>
</dbReference>
<dbReference type="Gene3D" id="3.40.50.1240">
    <property type="entry name" value="Phosphoglycerate mutase-like"/>
    <property type="match status" value="1"/>
</dbReference>
<dbReference type="GO" id="GO:0004619">
    <property type="term" value="F:phosphoglycerate mutase activity"/>
    <property type="evidence" value="ECO:0007669"/>
    <property type="project" value="UniProtKB-UniRule"/>
</dbReference>
<keyword evidence="2 3" id="KW-0413">Isomerase</keyword>
<evidence type="ECO:0000256" key="3">
    <source>
        <dbReference type="HAMAP-Rule" id="MF_01040"/>
    </source>
</evidence>
<proteinExistence type="inferred from homology"/>
<feature type="active site" description="Proton donor/acceptor" evidence="3 4">
    <location>
        <position position="82"/>
    </location>
</feature>
<dbReference type="CDD" id="cd07067">
    <property type="entry name" value="HP_PGM_like"/>
    <property type="match status" value="1"/>
</dbReference>
<dbReference type="UniPathway" id="UPA00109">
    <property type="reaction ID" value="UER00186"/>
</dbReference>
<dbReference type="EMBL" id="JMPI01000061">
    <property type="protein sequence ID" value="KFC77873.1"/>
    <property type="molecule type" value="Genomic_DNA"/>
</dbReference>
<dbReference type="InterPro" id="IPR023086">
    <property type="entry name" value="Phosphoglycerate_mutase_GpmB"/>
</dbReference>
<dbReference type="InterPro" id="IPR050275">
    <property type="entry name" value="PGM_Phosphatase"/>
</dbReference>
<comment type="pathway">
    <text evidence="3">Carbohydrate degradation; glycolysis; pyruvate from D-glyceraldehyde 3-phosphate: step 3/5.</text>
</comment>
<dbReference type="Pfam" id="PF00300">
    <property type="entry name" value="His_Phos_1"/>
    <property type="match status" value="1"/>
</dbReference>
<evidence type="ECO:0000256" key="6">
    <source>
        <dbReference type="SAM" id="Phobius"/>
    </source>
</evidence>
<feature type="site" description="Transition state stabilizer" evidence="3">
    <location>
        <position position="150"/>
    </location>
</feature>
<evidence type="ECO:0000256" key="1">
    <source>
        <dbReference type="ARBA" id="ARBA00023152"/>
    </source>
</evidence>
<dbReference type="InterPro" id="IPR013078">
    <property type="entry name" value="His_Pase_superF_clade-1"/>
</dbReference>
<dbReference type="OrthoDB" id="9783269at2"/>
<dbReference type="PROSITE" id="PS00175">
    <property type="entry name" value="PG_MUTASE"/>
    <property type="match status" value="1"/>
</dbReference>
<dbReference type="GO" id="GO:0006096">
    <property type="term" value="P:glycolytic process"/>
    <property type="evidence" value="ECO:0007669"/>
    <property type="project" value="UniProtKB-UniRule"/>
</dbReference>
<organism evidence="7 8">
    <name type="scientific">Buttiauxella agrestis ATCC 33320</name>
    <dbReference type="NCBI Taxonomy" id="1006004"/>
    <lineage>
        <taxon>Bacteria</taxon>
        <taxon>Pseudomonadati</taxon>
        <taxon>Pseudomonadota</taxon>
        <taxon>Gammaproteobacteria</taxon>
        <taxon>Enterobacterales</taxon>
        <taxon>Enterobacteriaceae</taxon>
        <taxon>Buttiauxella</taxon>
    </lineage>
</organism>